<sequence>FVLDSSYMAPLDILNLSRASKSLRCLLMSKRSRQIWRAAQHNLGLPECPPDICEPQYA</sequence>
<name>A0A4Y7PZN5_9AGAM</name>
<evidence type="ECO:0008006" key="3">
    <source>
        <dbReference type="Google" id="ProtNLM"/>
    </source>
</evidence>
<dbReference type="VEuPathDB" id="FungiDB:BD410DRAFT_707754"/>
<keyword evidence="2" id="KW-1185">Reference proteome</keyword>
<gene>
    <name evidence="1" type="ORF">BD410DRAFT_707754</name>
</gene>
<protein>
    <recommendedName>
        <fullName evidence="3">F-box domain-containing protein</fullName>
    </recommendedName>
</protein>
<organism evidence="1 2">
    <name type="scientific">Rickenella mellea</name>
    <dbReference type="NCBI Taxonomy" id="50990"/>
    <lineage>
        <taxon>Eukaryota</taxon>
        <taxon>Fungi</taxon>
        <taxon>Dikarya</taxon>
        <taxon>Basidiomycota</taxon>
        <taxon>Agaricomycotina</taxon>
        <taxon>Agaricomycetes</taxon>
        <taxon>Hymenochaetales</taxon>
        <taxon>Rickenellaceae</taxon>
        <taxon>Rickenella</taxon>
    </lineage>
</organism>
<dbReference type="OrthoDB" id="2322499at2759"/>
<accession>A0A4Y7PZN5</accession>
<proteinExistence type="predicted"/>
<dbReference type="EMBL" id="ML170188">
    <property type="protein sequence ID" value="TDL20496.1"/>
    <property type="molecule type" value="Genomic_DNA"/>
</dbReference>
<evidence type="ECO:0000313" key="1">
    <source>
        <dbReference type="EMBL" id="TDL20496.1"/>
    </source>
</evidence>
<dbReference type="Proteomes" id="UP000294933">
    <property type="component" value="Unassembled WGS sequence"/>
</dbReference>
<feature type="non-terminal residue" evidence="1">
    <location>
        <position position="58"/>
    </location>
</feature>
<evidence type="ECO:0000313" key="2">
    <source>
        <dbReference type="Proteomes" id="UP000294933"/>
    </source>
</evidence>
<dbReference type="AlphaFoldDB" id="A0A4Y7PZN5"/>
<reference evidence="1 2" key="1">
    <citation type="submission" date="2018-06" db="EMBL/GenBank/DDBJ databases">
        <title>A transcriptomic atlas of mushroom development highlights an independent origin of complex multicellularity.</title>
        <authorList>
            <consortium name="DOE Joint Genome Institute"/>
            <person name="Krizsan K."/>
            <person name="Almasi E."/>
            <person name="Merenyi Z."/>
            <person name="Sahu N."/>
            <person name="Viragh M."/>
            <person name="Koszo T."/>
            <person name="Mondo S."/>
            <person name="Kiss B."/>
            <person name="Balint B."/>
            <person name="Kues U."/>
            <person name="Barry K."/>
            <person name="Hegedus J.C."/>
            <person name="Henrissat B."/>
            <person name="Johnson J."/>
            <person name="Lipzen A."/>
            <person name="Ohm R."/>
            <person name="Nagy I."/>
            <person name="Pangilinan J."/>
            <person name="Yan J."/>
            <person name="Xiong Y."/>
            <person name="Grigoriev I.V."/>
            <person name="Hibbett D.S."/>
            <person name="Nagy L.G."/>
        </authorList>
    </citation>
    <scope>NUCLEOTIDE SEQUENCE [LARGE SCALE GENOMIC DNA]</scope>
    <source>
        <strain evidence="1 2">SZMC22713</strain>
    </source>
</reference>
<feature type="non-terminal residue" evidence="1">
    <location>
        <position position="1"/>
    </location>
</feature>